<name>A0AA41R5Q2_9BACT</name>
<reference evidence="2" key="1">
    <citation type="submission" date="2022-04" db="EMBL/GenBank/DDBJ databases">
        <title>Desulfatitalea alkaliphila sp. nov., a novel anaerobic sulfate-reducing bacterium isolated from terrestrial mud volcano, Taman Peninsula, Russia.</title>
        <authorList>
            <person name="Khomyakova M.A."/>
            <person name="Merkel A.Y."/>
            <person name="Slobodkin A.I."/>
        </authorList>
    </citation>
    <scope>NUCLEOTIDE SEQUENCE</scope>
    <source>
        <strain evidence="2">M08but</strain>
    </source>
</reference>
<keyword evidence="3" id="KW-1185">Reference proteome</keyword>
<evidence type="ECO:0000313" key="2">
    <source>
        <dbReference type="EMBL" id="MCJ8501933.1"/>
    </source>
</evidence>
<proteinExistence type="predicted"/>
<organism evidence="2 3">
    <name type="scientific">Desulfatitalea alkaliphila</name>
    <dbReference type="NCBI Taxonomy" id="2929485"/>
    <lineage>
        <taxon>Bacteria</taxon>
        <taxon>Pseudomonadati</taxon>
        <taxon>Thermodesulfobacteriota</taxon>
        <taxon>Desulfobacteria</taxon>
        <taxon>Desulfobacterales</taxon>
        <taxon>Desulfosarcinaceae</taxon>
        <taxon>Desulfatitalea</taxon>
    </lineage>
</organism>
<feature type="region of interest" description="Disordered" evidence="1">
    <location>
        <begin position="1"/>
        <end position="22"/>
    </location>
</feature>
<sequence length="776" mass="85839">MTAMDVPPALPPKEADPRNNGSQGVGFDPWRILLMELVHLLGLFFTHARHARKARATAVFFNQIIHRLHILERMPGHEGGLIIRRIGQNVDAPIQRPDYHVLFGDIAFCGGAALEGRCSAAAKGPAHLLRSLEQAFACLNDQGIHAFYLQIPPNTPDAVDRLQLALNIVARFNQAVENGASITFRYFGRALTVPLVRDNHGRPDPNLTLVAGLNGLSAINMRQLMQQAEAFRRMAAIGGQDKAKDPYNTIFGVRNLRSQLIKPLVEINNLPWMPSDVGGSDAVQRLAEGGSAENDQSSGGDLADESVIQLTDPVAFGAGEALDPLGLDLSPQYLALHLGDALPDVKAAMAHLFDDDFGALAPDGVVKRLGGISRLLQDLARHVEDPLLIERVIAFLYRRLEQLPEALVAGMVVQRQGVTIDHQGRTLMVGMVHPRVLELILSIREARAVRRKMAVVDEWATGGRDPDSEKLADLFRLSSADCATLILALNGCFGDDDRFVSSRFVQQMDRLSPYSIQAFEILWCLLRRTPALRDRLILLSAIVLLIQRLHDLKGATGFLLADFLPTQPLISTSPYYAFRLINGMLHARQNRWTGNDSITPEEVLDGHDGVDDALQRHIVWRLGIDRVRLSGHFTAIRRKLREQIQAANPMAYSEEMDPSTLLALEREGLVLMALVGGEAARAVLHGALEFYGDPHGPIYQSRMDTRFLADLMDHLRIVLKAMTRVGRPEDLTRLKALEQSAALLMTLDTDPAHKRRVKKTLAWVAPAIRAIQVQMQ</sequence>
<dbReference type="AlphaFoldDB" id="A0AA41R5Q2"/>
<comment type="caution">
    <text evidence="2">The sequence shown here is derived from an EMBL/GenBank/DDBJ whole genome shotgun (WGS) entry which is preliminary data.</text>
</comment>
<dbReference type="EMBL" id="JALJRB010000019">
    <property type="protein sequence ID" value="MCJ8501933.1"/>
    <property type="molecule type" value="Genomic_DNA"/>
</dbReference>
<protein>
    <submittedName>
        <fullName evidence="2">Uncharacterized protein</fullName>
    </submittedName>
</protein>
<gene>
    <name evidence="2" type="ORF">MRX98_15215</name>
</gene>
<dbReference type="RefSeq" id="WP_246911412.1">
    <property type="nucleotide sequence ID" value="NZ_JALJRB010000019.1"/>
</dbReference>
<evidence type="ECO:0000313" key="3">
    <source>
        <dbReference type="Proteomes" id="UP001165427"/>
    </source>
</evidence>
<evidence type="ECO:0000256" key="1">
    <source>
        <dbReference type="SAM" id="MobiDB-lite"/>
    </source>
</evidence>
<accession>A0AA41R5Q2</accession>
<dbReference type="Proteomes" id="UP001165427">
    <property type="component" value="Unassembled WGS sequence"/>
</dbReference>